<dbReference type="SUPFAM" id="SSF46689">
    <property type="entry name" value="Homeodomain-like"/>
    <property type="match status" value="1"/>
</dbReference>
<dbReference type="InterPro" id="IPR009057">
    <property type="entry name" value="Homeodomain-like_sf"/>
</dbReference>
<dbReference type="PROSITE" id="PS50977">
    <property type="entry name" value="HTH_TETR_2"/>
    <property type="match status" value="1"/>
</dbReference>
<name>A0A8J6JIA5_9FIRM</name>
<reference evidence="4" key="1">
    <citation type="submission" date="2020-08" db="EMBL/GenBank/DDBJ databases">
        <title>Genome public.</title>
        <authorList>
            <person name="Liu C."/>
            <person name="Sun Q."/>
        </authorList>
    </citation>
    <scope>NUCLEOTIDE SEQUENCE</scope>
    <source>
        <strain evidence="4">NSJ-52</strain>
    </source>
</reference>
<evidence type="ECO:0000256" key="1">
    <source>
        <dbReference type="ARBA" id="ARBA00023125"/>
    </source>
</evidence>
<dbReference type="PRINTS" id="PR00455">
    <property type="entry name" value="HTHTETR"/>
</dbReference>
<dbReference type="InterPro" id="IPR050624">
    <property type="entry name" value="HTH-type_Tx_Regulator"/>
</dbReference>
<gene>
    <name evidence="4" type="ORF">H8S62_02040</name>
</gene>
<dbReference type="InterPro" id="IPR036271">
    <property type="entry name" value="Tet_transcr_reg_TetR-rel_C_sf"/>
</dbReference>
<dbReference type="PANTHER" id="PTHR43479">
    <property type="entry name" value="ACREF/ENVCD OPERON REPRESSOR-RELATED"/>
    <property type="match status" value="1"/>
</dbReference>
<proteinExistence type="predicted"/>
<evidence type="ECO:0000313" key="4">
    <source>
        <dbReference type="EMBL" id="MBC5735792.1"/>
    </source>
</evidence>
<sequence>MSITPSNRQLKSETNRKTLLKSALDLFDRYGYSQVTVDDIVKNVNMSKGSFYNLFRSKSDLIIYRSEVLGEDILKSYAKLSSEPGYRMKNAVDKIRDLIIITIDTSTSSSNVAFLSQMFISVMNDPPEDAMNFYEQHQTDLIVSAIILGGQQNGEIRDDMNCDEILRAIHVFNRSLLLEWCYKKGKYNIIERNKDTIEIFCKGISGDKK</sequence>
<dbReference type="SUPFAM" id="SSF48498">
    <property type="entry name" value="Tetracyclin repressor-like, C-terminal domain"/>
    <property type="match status" value="1"/>
</dbReference>
<protein>
    <submittedName>
        <fullName evidence="4">TetR/AcrR family transcriptional regulator</fullName>
    </submittedName>
</protein>
<evidence type="ECO:0000256" key="2">
    <source>
        <dbReference type="PROSITE-ProRule" id="PRU00335"/>
    </source>
</evidence>
<accession>A0A8J6JIA5</accession>
<keyword evidence="5" id="KW-1185">Reference proteome</keyword>
<feature type="domain" description="HTH tetR-type" evidence="3">
    <location>
        <begin position="13"/>
        <end position="73"/>
    </location>
</feature>
<evidence type="ECO:0000259" key="3">
    <source>
        <dbReference type="PROSITE" id="PS50977"/>
    </source>
</evidence>
<feature type="DNA-binding region" description="H-T-H motif" evidence="2">
    <location>
        <begin position="36"/>
        <end position="55"/>
    </location>
</feature>
<dbReference type="InterPro" id="IPR001647">
    <property type="entry name" value="HTH_TetR"/>
</dbReference>
<dbReference type="EMBL" id="JACOPQ010000001">
    <property type="protein sequence ID" value="MBC5735792.1"/>
    <property type="molecule type" value="Genomic_DNA"/>
</dbReference>
<keyword evidence="1 2" id="KW-0238">DNA-binding</keyword>
<dbReference type="Proteomes" id="UP000607645">
    <property type="component" value="Unassembled WGS sequence"/>
</dbReference>
<dbReference type="Gene3D" id="1.10.357.10">
    <property type="entry name" value="Tetracycline Repressor, domain 2"/>
    <property type="match status" value="1"/>
</dbReference>
<evidence type="ECO:0000313" key="5">
    <source>
        <dbReference type="Proteomes" id="UP000607645"/>
    </source>
</evidence>
<comment type="caution">
    <text evidence="4">The sequence shown here is derived from an EMBL/GenBank/DDBJ whole genome shotgun (WGS) entry which is preliminary data.</text>
</comment>
<dbReference type="PANTHER" id="PTHR43479:SF11">
    <property type="entry name" value="ACREF_ENVCD OPERON REPRESSOR-RELATED"/>
    <property type="match status" value="1"/>
</dbReference>
<organism evidence="4 5">
    <name type="scientific">Lawsonibacter faecis</name>
    <dbReference type="NCBI Taxonomy" id="2763052"/>
    <lineage>
        <taxon>Bacteria</taxon>
        <taxon>Bacillati</taxon>
        <taxon>Bacillota</taxon>
        <taxon>Clostridia</taxon>
        <taxon>Eubacteriales</taxon>
        <taxon>Oscillospiraceae</taxon>
        <taxon>Lawsonibacter</taxon>
    </lineage>
</organism>
<dbReference type="Pfam" id="PF00440">
    <property type="entry name" value="TetR_N"/>
    <property type="match status" value="1"/>
</dbReference>
<dbReference type="AlphaFoldDB" id="A0A8J6JIA5"/>
<dbReference type="GO" id="GO:0003677">
    <property type="term" value="F:DNA binding"/>
    <property type="evidence" value="ECO:0007669"/>
    <property type="project" value="UniProtKB-UniRule"/>
</dbReference>
<dbReference type="RefSeq" id="WP_155146916.1">
    <property type="nucleotide sequence ID" value="NZ_JACOPQ010000001.1"/>
</dbReference>